<name>A0A0A7IE59_9BIFI</name>
<accession>A0A0A7IE59</accession>
<dbReference type="Proteomes" id="UP000030636">
    <property type="component" value="Chromosome"/>
</dbReference>
<proteinExistence type="predicted"/>
<dbReference type="OrthoDB" id="3233632at2"/>
<sequence>MKNLRLDAACAGSFEQFLADGCDETTLQNAIGNASIMYHGMFYEPFLNIEDTSVDVSDEELYQWVCWCIFYGKLKEEYPLMNQ</sequence>
<reference evidence="1 2" key="1">
    <citation type="journal article" date="2015" name="Genome Announc.">
        <title>Bifidobacterium pseudolongum Strain PV8-2, Isolated from a Stool Sample of an Anemic Kenyan Infant.</title>
        <authorList>
            <person name="Vazquez-Gutierrez P."/>
            <person name="Lacroix C."/>
            <person name="Chassard C."/>
            <person name="Klumpp J."/>
            <person name="Stevens M.J."/>
            <person name="Jans C."/>
        </authorList>
    </citation>
    <scope>NUCLEOTIDE SEQUENCE [LARGE SCALE GENOMIC DNA]</scope>
    <source>
        <strain evidence="1 2">PV8-2</strain>
    </source>
</reference>
<evidence type="ECO:0000313" key="2">
    <source>
        <dbReference type="Proteomes" id="UP000030636"/>
    </source>
</evidence>
<gene>
    <name evidence="1" type="ORF">AH67_07050</name>
</gene>
<keyword evidence="2" id="KW-1185">Reference proteome</keyword>
<dbReference type="KEGG" id="bpsp:AH67_07050"/>
<organism evidence="1 2">
    <name type="scientific">Bifidobacterium pseudolongum PV8-2</name>
    <dbReference type="NCBI Taxonomy" id="1447715"/>
    <lineage>
        <taxon>Bacteria</taxon>
        <taxon>Bacillati</taxon>
        <taxon>Actinomycetota</taxon>
        <taxon>Actinomycetes</taxon>
        <taxon>Bifidobacteriales</taxon>
        <taxon>Bifidobacteriaceae</taxon>
        <taxon>Bifidobacterium</taxon>
    </lineage>
</organism>
<protein>
    <submittedName>
        <fullName evidence="1">Uncharacterized protein</fullName>
    </submittedName>
</protein>
<evidence type="ECO:0000313" key="1">
    <source>
        <dbReference type="EMBL" id="AIZ17089.1"/>
    </source>
</evidence>
<dbReference type="RefSeq" id="WP_039172318.1">
    <property type="nucleotide sequence ID" value="NZ_CP007457.1"/>
</dbReference>
<dbReference type="HOGENOM" id="CLU_2535856_0_0_11"/>
<dbReference type="AlphaFoldDB" id="A0A0A7IE59"/>
<dbReference type="EMBL" id="CP007457">
    <property type="protein sequence ID" value="AIZ17089.1"/>
    <property type="molecule type" value="Genomic_DNA"/>
</dbReference>